<dbReference type="EMBL" id="KV921385">
    <property type="protein sequence ID" value="ORE16436.1"/>
    <property type="molecule type" value="Genomic_DNA"/>
</dbReference>
<dbReference type="VEuPathDB" id="FungiDB:BCV72DRAFT_339884"/>
<gene>
    <name evidence="1" type="ORF">BCV71DRAFT_162784</name>
</gene>
<feature type="non-terminal residue" evidence="1">
    <location>
        <position position="77"/>
    </location>
</feature>
<dbReference type="AlphaFoldDB" id="A0A1X0RWN5"/>
<accession>A0A1X0RWN5</accession>
<evidence type="ECO:0000313" key="1">
    <source>
        <dbReference type="EMBL" id="ORE16436.1"/>
    </source>
</evidence>
<proteinExistence type="predicted"/>
<organism evidence="1 2">
    <name type="scientific">Rhizopus microsporus</name>
    <dbReference type="NCBI Taxonomy" id="58291"/>
    <lineage>
        <taxon>Eukaryota</taxon>
        <taxon>Fungi</taxon>
        <taxon>Fungi incertae sedis</taxon>
        <taxon>Mucoromycota</taxon>
        <taxon>Mucoromycotina</taxon>
        <taxon>Mucoromycetes</taxon>
        <taxon>Mucorales</taxon>
        <taxon>Mucorineae</taxon>
        <taxon>Rhizopodaceae</taxon>
        <taxon>Rhizopus</taxon>
    </lineage>
</organism>
<name>A0A1X0RWN5_RHIZD</name>
<evidence type="ECO:0000313" key="2">
    <source>
        <dbReference type="Proteomes" id="UP000242381"/>
    </source>
</evidence>
<dbReference type="Proteomes" id="UP000242381">
    <property type="component" value="Unassembled WGS sequence"/>
</dbReference>
<sequence>FYRMCIFSKGAIDRYNLRNALTFQVTANSVTFFTMQLEFPFLYAVTELVRLRVSTKKYNLLDMMGHVDNLLFVALLY</sequence>
<feature type="non-terminal residue" evidence="1">
    <location>
        <position position="1"/>
    </location>
</feature>
<protein>
    <submittedName>
        <fullName evidence="1">Uncharacterized protein</fullName>
    </submittedName>
</protein>
<reference evidence="1 2" key="1">
    <citation type="journal article" date="2016" name="Proc. Natl. Acad. Sci. U.S.A.">
        <title>Lipid metabolic changes in an early divergent fungus govern the establishment of a mutualistic symbiosis with endobacteria.</title>
        <authorList>
            <person name="Lastovetsky O.A."/>
            <person name="Gaspar M.L."/>
            <person name="Mondo S.J."/>
            <person name="LaButti K.M."/>
            <person name="Sandor L."/>
            <person name="Grigoriev I.V."/>
            <person name="Henry S.A."/>
            <person name="Pawlowska T.E."/>
        </authorList>
    </citation>
    <scope>NUCLEOTIDE SEQUENCE [LARGE SCALE GENOMIC DNA]</scope>
    <source>
        <strain evidence="1 2">ATCC 11559</strain>
    </source>
</reference>